<reference evidence="1" key="1">
    <citation type="submission" date="2020-08" db="EMBL/GenBank/DDBJ databases">
        <title>Multicomponent nature underlies the extraordinary mechanical properties of spider dragline silk.</title>
        <authorList>
            <person name="Kono N."/>
            <person name="Nakamura H."/>
            <person name="Mori M."/>
            <person name="Yoshida Y."/>
            <person name="Ohtoshi R."/>
            <person name="Malay A.D."/>
            <person name="Moran D.A.P."/>
            <person name="Tomita M."/>
            <person name="Numata K."/>
            <person name="Arakawa K."/>
        </authorList>
    </citation>
    <scope>NUCLEOTIDE SEQUENCE</scope>
</reference>
<dbReference type="EMBL" id="BMAU01021432">
    <property type="protein sequence ID" value="GFY35467.1"/>
    <property type="molecule type" value="Genomic_DNA"/>
</dbReference>
<evidence type="ECO:0000313" key="1">
    <source>
        <dbReference type="EMBL" id="GFY35467.1"/>
    </source>
</evidence>
<accession>A0A8X6WI11</accession>
<dbReference type="AlphaFoldDB" id="A0A8X6WI11"/>
<dbReference type="Proteomes" id="UP000887159">
    <property type="component" value="Unassembled WGS sequence"/>
</dbReference>
<organism evidence="1 2">
    <name type="scientific">Trichonephila clavipes</name>
    <name type="common">Golden silk orbweaver</name>
    <name type="synonym">Nephila clavipes</name>
    <dbReference type="NCBI Taxonomy" id="2585209"/>
    <lineage>
        <taxon>Eukaryota</taxon>
        <taxon>Metazoa</taxon>
        <taxon>Ecdysozoa</taxon>
        <taxon>Arthropoda</taxon>
        <taxon>Chelicerata</taxon>
        <taxon>Arachnida</taxon>
        <taxon>Araneae</taxon>
        <taxon>Araneomorphae</taxon>
        <taxon>Entelegynae</taxon>
        <taxon>Araneoidea</taxon>
        <taxon>Nephilidae</taxon>
        <taxon>Trichonephila</taxon>
    </lineage>
</organism>
<gene>
    <name evidence="1" type="ORF">TNCV_195701</name>
</gene>
<sequence length="166" mass="19138">MPINLSFLISHEINLQRFWLRIGRRKQSANCVVYLPLYCESRTNSLHRNNIIHSKRCHIEQQRVCEILLLQRLLCLFEKSCKSPAEDAELRTVRVSQKSVEMPDVQRSVDVELGSVQKSQQPLEMLDTQHAVDADLGTILVPHQLVEMPHAPSVQAFAVRLVETFR</sequence>
<evidence type="ECO:0000313" key="2">
    <source>
        <dbReference type="Proteomes" id="UP000887159"/>
    </source>
</evidence>
<protein>
    <submittedName>
        <fullName evidence="1">Uncharacterized protein</fullName>
    </submittedName>
</protein>
<name>A0A8X6WI11_TRICX</name>
<keyword evidence="2" id="KW-1185">Reference proteome</keyword>
<proteinExistence type="predicted"/>
<comment type="caution">
    <text evidence="1">The sequence shown here is derived from an EMBL/GenBank/DDBJ whole genome shotgun (WGS) entry which is preliminary data.</text>
</comment>